<dbReference type="Pfam" id="PF10502">
    <property type="entry name" value="Peptidase_S26"/>
    <property type="match status" value="1"/>
</dbReference>
<dbReference type="InterPro" id="IPR036286">
    <property type="entry name" value="LexA/Signal_pep-like_sf"/>
</dbReference>
<accession>A0A544Z1V6</accession>
<dbReference type="Gene3D" id="2.10.109.10">
    <property type="entry name" value="Umud Fragment, subunit A"/>
    <property type="match status" value="1"/>
</dbReference>
<dbReference type="SUPFAM" id="SSF51306">
    <property type="entry name" value="LexA/Signal peptidase"/>
    <property type="match status" value="1"/>
</dbReference>
<dbReference type="InterPro" id="IPR019533">
    <property type="entry name" value="Peptidase_S26"/>
</dbReference>
<feature type="compositionally biased region" description="Basic residues" evidence="2">
    <location>
        <begin position="1"/>
        <end position="13"/>
    </location>
</feature>
<dbReference type="PROSITE" id="PS00761">
    <property type="entry name" value="SPASE_I_3"/>
    <property type="match status" value="1"/>
</dbReference>
<evidence type="ECO:0000256" key="2">
    <source>
        <dbReference type="SAM" id="MobiDB-lite"/>
    </source>
</evidence>
<comment type="caution">
    <text evidence="4">The sequence shown here is derived from an EMBL/GenBank/DDBJ whole genome shotgun (WGS) entry which is preliminary data.</text>
</comment>
<organism evidence="4 5">
    <name type="scientific">Microbispora hainanensis</name>
    <dbReference type="NCBI Taxonomy" id="568844"/>
    <lineage>
        <taxon>Bacteria</taxon>
        <taxon>Bacillati</taxon>
        <taxon>Actinomycetota</taxon>
        <taxon>Actinomycetes</taxon>
        <taxon>Streptosporangiales</taxon>
        <taxon>Streptosporangiaceae</taxon>
        <taxon>Microbispora</taxon>
    </lineage>
</organism>
<protein>
    <recommendedName>
        <fullName evidence="3">Peptidase S26 domain-containing protein</fullName>
    </recommendedName>
</protein>
<keyword evidence="1" id="KW-0378">Hydrolase</keyword>
<reference evidence="4 5" key="1">
    <citation type="submission" date="2019-07" db="EMBL/GenBank/DDBJ databases">
        <title>Microbispora hainanensis DSM 45428.</title>
        <authorList>
            <person name="Thawai C."/>
        </authorList>
    </citation>
    <scope>NUCLEOTIDE SEQUENCE [LARGE SCALE GENOMIC DNA]</scope>
    <source>
        <strain evidence="4 5">DSM 45428</strain>
    </source>
</reference>
<sequence length="76" mass="8715">MRSRRRRPHRVSRLARPSHQADSRRRRRPVPVRCGSGAPGHVFVLGDNLEASVDSRHFGFVPVERVVGRVIRRLAL</sequence>
<dbReference type="CDD" id="cd06530">
    <property type="entry name" value="S26_SPase_I"/>
    <property type="match status" value="1"/>
</dbReference>
<proteinExistence type="predicted"/>
<dbReference type="EMBL" id="VIRM01000005">
    <property type="protein sequence ID" value="TQS23044.1"/>
    <property type="molecule type" value="Genomic_DNA"/>
</dbReference>
<gene>
    <name evidence="4" type="ORF">FLX08_06065</name>
</gene>
<feature type="region of interest" description="Disordered" evidence="2">
    <location>
        <begin position="1"/>
        <end position="33"/>
    </location>
</feature>
<evidence type="ECO:0000256" key="1">
    <source>
        <dbReference type="ARBA" id="ARBA00022801"/>
    </source>
</evidence>
<dbReference type="InterPro" id="IPR019758">
    <property type="entry name" value="Pept_S26A_signal_pept_1_CS"/>
</dbReference>
<evidence type="ECO:0000313" key="4">
    <source>
        <dbReference type="EMBL" id="TQS23044.1"/>
    </source>
</evidence>
<dbReference type="AlphaFoldDB" id="A0A544Z1V6"/>
<evidence type="ECO:0000259" key="3">
    <source>
        <dbReference type="Pfam" id="PF10502"/>
    </source>
</evidence>
<feature type="domain" description="Peptidase S26" evidence="3">
    <location>
        <begin position="37"/>
        <end position="71"/>
    </location>
</feature>
<dbReference type="GO" id="GO:0004252">
    <property type="term" value="F:serine-type endopeptidase activity"/>
    <property type="evidence" value="ECO:0007669"/>
    <property type="project" value="InterPro"/>
</dbReference>
<dbReference type="GO" id="GO:0016020">
    <property type="term" value="C:membrane"/>
    <property type="evidence" value="ECO:0007669"/>
    <property type="project" value="InterPro"/>
</dbReference>
<dbReference type="Proteomes" id="UP000316541">
    <property type="component" value="Unassembled WGS sequence"/>
</dbReference>
<dbReference type="GO" id="GO:0006465">
    <property type="term" value="P:signal peptide processing"/>
    <property type="evidence" value="ECO:0007669"/>
    <property type="project" value="InterPro"/>
</dbReference>
<evidence type="ECO:0000313" key="5">
    <source>
        <dbReference type="Proteomes" id="UP000316541"/>
    </source>
</evidence>
<name>A0A544Z1V6_9ACTN</name>